<dbReference type="KEGG" id="aser:Asera_48860"/>
<reference evidence="1" key="1">
    <citation type="submission" date="2020-08" db="EMBL/GenBank/DDBJ databases">
        <title>Whole genome shotgun sequence of Actinocatenispora sera NBRC 101916.</title>
        <authorList>
            <person name="Komaki H."/>
            <person name="Tamura T."/>
        </authorList>
    </citation>
    <scope>NUCLEOTIDE SEQUENCE</scope>
    <source>
        <strain evidence="1">NBRC 101916</strain>
    </source>
</reference>
<gene>
    <name evidence="1" type="ORF">Asera_48860</name>
</gene>
<dbReference type="AlphaFoldDB" id="A0A810L9P0"/>
<proteinExistence type="predicted"/>
<organism evidence="1 2">
    <name type="scientific">Actinocatenispora sera</name>
    <dbReference type="NCBI Taxonomy" id="390989"/>
    <lineage>
        <taxon>Bacteria</taxon>
        <taxon>Bacillati</taxon>
        <taxon>Actinomycetota</taxon>
        <taxon>Actinomycetes</taxon>
        <taxon>Micromonosporales</taxon>
        <taxon>Micromonosporaceae</taxon>
        <taxon>Actinocatenispora</taxon>
    </lineage>
</organism>
<evidence type="ECO:0000313" key="1">
    <source>
        <dbReference type="EMBL" id="BCJ30778.1"/>
    </source>
</evidence>
<sequence length="73" mass="8126">MDKRLPTNGIDDRQGAFPLTTGWHRVQQVAREGSNHAACAAWVGSTWWVSGGHVHARRTPPVRSNVEDRRAIP</sequence>
<keyword evidence="2" id="KW-1185">Reference proteome</keyword>
<dbReference type="EMBL" id="AP023354">
    <property type="protein sequence ID" value="BCJ30778.1"/>
    <property type="molecule type" value="Genomic_DNA"/>
</dbReference>
<protein>
    <submittedName>
        <fullName evidence="1">Uncharacterized protein</fullName>
    </submittedName>
</protein>
<dbReference type="Proteomes" id="UP000680750">
    <property type="component" value="Chromosome"/>
</dbReference>
<evidence type="ECO:0000313" key="2">
    <source>
        <dbReference type="Proteomes" id="UP000680750"/>
    </source>
</evidence>
<name>A0A810L9P0_9ACTN</name>
<accession>A0A810L9P0</accession>